<dbReference type="InterPro" id="IPR017871">
    <property type="entry name" value="ABC_transporter-like_CS"/>
</dbReference>
<evidence type="ECO:0000256" key="3">
    <source>
        <dbReference type="ARBA" id="ARBA00022840"/>
    </source>
</evidence>
<organism evidence="5 6">
    <name type="scientific">Lacipirellula limnantheis</name>
    <dbReference type="NCBI Taxonomy" id="2528024"/>
    <lineage>
        <taxon>Bacteria</taxon>
        <taxon>Pseudomonadati</taxon>
        <taxon>Planctomycetota</taxon>
        <taxon>Planctomycetia</taxon>
        <taxon>Pirellulales</taxon>
        <taxon>Lacipirellulaceae</taxon>
        <taxon>Lacipirellula</taxon>
    </lineage>
</organism>
<dbReference type="PROSITE" id="PS50893">
    <property type="entry name" value="ABC_TRANSPORTER_2"/>
    <property type="match status" value="1"/>
</dbReference>
<keyword evidence="1" id="KW-0813">Transport</keyword>
<reference evidence="5 6" key="1">
    <citation type="submission" date="2019-02" db="EMBL/GenBank/DDBJ databases">
        <title>Deep-cultivation of Planctomycetes and their phenomic and genomic characterization uncovers novel biology.</title>
        <authorList>
            <person name="Wiegand S."/>
            <person name="Jogler M."/>
            <person name="Boedeker C."/>
            <person name="Pinto D."/>
            <person name="Vollmers J."/>
            <person name="Rivas-Marin E."/>
            <person name="Kohn T."/>
            <person name="Peeters S.H."/>
            <person name="Heuer A."/>
            <person name="Rast P."/>
            <person name="Oberbeckmann S."/>
            <person name="Bunk B."/>
            <person name="Jeske O."/>
            <person name="Meyerdierks A."/>
            <person name="Storesund J.E."/>
            <person name="Kallscheuer N."/>
            <person name="Luecker S."/>
            <person name="Lage O.M."/>
            <person name="Pohl T."/>
            <person name="Merkel B.J."/>
            <person name="Hornburger P."/>
            <person name="Mueller R.-W."/>
            <person name="Bruemmer F."/>
            <person name="Labrenz M."/>
            <person name="Spormann A.M."/>
            <person name="Op den Camp H."/>
            <person name="Overmann J."/>
            <person name="Amann R."/>
            <person name="Jetten M.S.M."/>
            <person name="Mascher T."/>
            <person name="Medema M.H."/>
            <person name="Devos D.P."/>
            <person name="Kaster A.-K."/>
            <person name="Ovreas L."/>
            <person name="Rohde M."/>
            <person name="Galperin M.Y."/>
            <person name="Jogler C."/>
        </authorList>
    </citation>
    <scope>NUCLEOTIDE SEQUENCE [LARGE SCALE GENOMIC DNA]</scope>
    <source>
        <strain evidence="5 6">I41</strain>
    </source>
</reference>
<dbReference type="KEGG" id="llh:I41_22650"/>
<accession>A0A517TXH3</accession>
<dbReference type="GO" id="GO:0016887">
    <property type="term" value="F:ATP hydrolysis activity"/>
    <property type="evidence" value="ECO:0007669"/>
    <property type="project" value="InterPro"/>
</dbReference>
<dbReference type="SUPFAM" id="SSF52540">
    <property type="entry name" value="P-loop containing nucleoside triphosphate hydrolases"/>
    <property type="match status" value="1"/>
</dbReference>
<keyword evidence="6" id="KW-1185">Reference proteome</keyword>
<proteinExistence type="predicted"/>
<dbReference type="Pfam" id="PF00005">
    <property type="entry name" value="ABC_tran"/>
    <property type="match status" value="1"/>
</dbReference>
<dbReference type="GO" id="GO:0005524">
    <property type="term" value="F:ATP binding"/>
    <property type="evidence" value="ECO:0007669"/>
    <property type="project" value="UniProtKB-KW"/>
</dbReference>
<dbReference type="EMBL" id="CP036339">
    <property type="protein sequence ID" value="QDT73076.1"/>
    <property type="molecule type" value="Genomic_DNA"/>
</dbReference>
<dbReference type="InterPro" id="IPR003439">
    <property type="entry name" value="ABC_transporter-like_ATP-bd"/>
</dbReference>
<dbReference type="InterPro" id="IPR050166">
    <property type="entry name" value="ABC_transporter_ATP-bind"/>
</dbReference>
<protein>
    <submittedName>
        <fullName evidence="5">Aliphatic sulfonates import ATP-binding protein SsuB</fullName>
        <ecNumber evidence="5">3.6.3.-</ecNumber>
    </submittedName>
</protein>
<dbReference type="InterPro" id="IPR003593">
    <property type="entry name" value="AAA+_ATPase"/>
</dbReference>
<dbReference type="Proteomes" id="UP000317909">
    <property type="component" value="Chromosome"/>
</dbReference>
<evidence type="ECO:0000313" key="6">
    <source>
        <dbReference type="Proteomes" id="UP000317909"/>
    </source>
</evidence>
<evidence type="ECO:0000256" key="1">
    <source>
        <dbReference type="ARBA" id="ARBA00022448"/>
    </source>
</evidence>
<keyword evidence="2" id="KW-0547">Nucleotide-binding</keyword>
<dbReference type="AlphaFoldDB" id="A0A517TXH3"/>
<name>A0A517TXH3_9BACT</name>
<sequence>MAAPPLVELANVGKTYQHGATALAGLDLHIGAGEFVSLLGPSGCGKSTALRMIAGLSQPTSGTIRRAWDASPAPAAGTDCRVPWSHPLGCVFQEPTLLPWTSVWNNVYLPLRLRGVSQAAAKSQVDEALTLVGLQGFEQAYPRELSGGMKMRASVARALVTRPQLLLLDEPFAALDEITRLRLNDDLLALWRERRWGAMFITHSVFESVYLSTRVLVMSPRPGRVVEEIVIDLADVRTAETRTSVRYNELCRRASQALERAIAEASTAGRSA</sequence>
<dbReference type="RefSeq" id="WP_145432575.1">
    <property type="nucleotide sequence ID" value="NZ_CP036339.1"/>
</dbReference>
<dbReference type="EC" id="3.6.3.-" evidence="5"/>
<keyword evidence="5" id="KW-0378">Hydrolase</keyword>
<dbReference type="InterPro" id="IPR027417">
    <property type="entry name" value="P-loop_NTPase"/>
</dbReference>
<feature type="domain" description="ABC transporter" evidence="4">
    <location>
        <begin position="7"/>
        <end position="245"/>
    </location>
</feature>
<dbReference type="Gene3D" id="3.40.50.300">
    <property type="entry name" value="P-loop containing nucleotide triphosphate hydrolases"/>
    <property type="match status" value="1"/>
</dbReference>
<dbReference type="SMART" id="SM00382">
    <property type="entry name" value="AAA"/>
    <property type="match status" value="1"/>
</dbReference>
<gene>
    <name evidence="5" type="primary">ssuB</name>
    <name evidence="5" type="ORF">I41_22650</name>
</gene>
<evidence type="ECO:0000256" key="2">
    <source>
        <dbReference type="ARBA" id="ARBA00022741"/>
    </source>
</evidence>
<dbReference type="PANTHER" id="PTHR42788:SF19">
    <property type="entry name" value="ALIPHATIC SULFONATES IMPORT ATP-BINDING PROTEIN SSUB 2"/>
    <property type="match status" value="1"/>
</dbReference>
<dbReference type="PROSITE" id="PS00211">
    <property type="entry name" value="ABC_TRANSPORTER_1"/>
    <property type="match status" value="1"/>
</dbReference>
<dbReference type="CDD" id="cd03293">
    <property type="entry name" value="ABC_NrtD_SsuB_transporters"/>
    <property type="match status" value="1"/>
</dbReference>
<dbReference type="PANTHER" id="PTHR42788">
    <property type="entry name" value="TAURINE IMPORT ATP-BINDING PROTEIN-RELATED"/>
    <property type="match status" value="1"/>
</dbReference>
<dbReference type="OrthoDB" id="2151853at2"/>
<keyword evidence="3 5" id="KW-0067">ATP-binding</keyword>
<evidence type="ECO:0000259" key="4">
    <source>
        <dbReference type="PROSITE" id="PS50893"/>
    </source>
</evidence>
<evidence type="ECO:0000313" key="5">
    <source>
        <dbReference type="EMBL" id="QDT73076.1"/>
    </source>
</evidence>